<dbReference type="PANTHER" id="PTHR31389:SF4">
    <property type="entry name" value="LD39211P"/>
    <property type="match status" value="1"/>
</dbReference>
<proteinExistence type="predicted"/>
<keyword evidence="1" id="KW-0472">Membrane</keyword>
<dbReference type="WBParaSite" id="MBELARI_LOCUS9486">
    <property type="protein sequence ID" value="MBELARI_LOCUS9486"/>
    <property type="gene ID" value="MBELARI_LOCUS9486"/>
</dbReference>
<accession>A0AAF3FQT9</accession>
<evidence type="ECO:0000313" key="2">
    <source>
        <dbReference type="Proteomes" id="UP000887575"/>
    </source>
</evidence>
<evidence type="ECO:0000256" key="1">
    <source>
        <dbReference type="SAM" id="Phobius"/>
    </source>
</evidence>
<keyword evidence="1" id="KW-0812">Transmembrane</keyword>
<protein>
    <submittedName>
        <fullName evidence="3">Uncharacterized protein</fullName>
    </submittedName>
</protein>
<dbReference type="PANTHER" id="PTHR31389">
    <property type="entry name" value="LD39211P"/>
    <property type="match status" value="1"/>
</dbReference>
<dbReference type="Pfam" id="PF07801">
    <property type="entry name" value="DUF1647"/>
    <property type="match status" value="1"/>
</dbReference>
<feature type="transmembrane region" description="Helical" evidence="1">
    <location>
        <begin position="12"/>
        <end position="33"/>
    </location>
</feature>
<name>A0AAF3FQT9_9BILA</name>
<keyword evidence="1" id="KW-1133">Transmembrane helix</keyword>
<dbReference type="AlphaFoldDB" id="A0AAF3FQT9"/>
<evidence type="ECO:0000313" key="3">
    <source>
        <dbReference type="WBParaSite" id="MBELARI_LOCUS9486"/>
    </source>
</evidence>
<keyword evidence="2" id="KW-1185">Reference proteome</keyword>
<dbReference type="InterPro" id="IPR012444">
    <property type="entry name" value="DUF1647"/>
</dbReference>
<organism evidence="2 3">
    <name type="scientific">Mesorhabditis belari</name>
    <dbReference type="NCBI Taxonomy" id="2138241"/>
    <lineage>
        <taxon>Eukaryota</taxon>
        <taxon>Metazoa</taxon>
        <taxon>Ecdysozoa</taxon>
        <taxon>Nematoda</taxon>
        <taxon>Chromadorea</taxon>
        <taxon>Rhabditida</taxon>
        <taxon>Rhabditina</taxon>
        <taxon>Rhabditomorpha</taxon>
        <taxon>Rhabditoidea</taxon>
        <taxon>Rhabditidae</taxon>
        <taxon>Mesorhabditinae</taxon>
        <taxon>Mesorhabditis</taxon>
    </lineage>
</organism>
<dbReference type="Proteomes" id="UP000887575">
    <property type="component" value="Unassembled WGS sequence"/>
</dbReference>
<sequence>MRASFSRFHTNRNWWLLTLSFALIFSFYFLFIYDESYDDWSVTVKQDLKKCQCFAETLCLQKDDLVGQAFDCSLRKFLHRFQLNDYAIKKTEASNFSFDDVIFVTYSSSNHFAESRQMITDLRNKFTNRIIYYDLGLIPTEKKELTRVCNLEIRDFDFDAYPKHVKNLHTYAFKPIIQAEMITENVAFWIADSSVQFRDRLMLQHFYDDVLSGKAPDYMIGGNVGKEIPYTHPESKRLLKWLLLCAITEKCIAPKSAYYACSIPPKWGCHRFDQSATSILFRMFHPPNSTKGFYYQNVSTVKRGVERFDVLEEITC</sequence>
<reference evidence="3" key="1">
    <citation type="submission" date="2024-02" db="UniProtKB">
        <authorList>
            <consortium name="WormBaseParasite"/>
        </authorList>
    </citation>
    <scope>IDENTIFICATION</scope>
</reference>